<dbReference type="Proteomes" id="UP000000323">
    <property type="component" value="Chromosome 2"/>
</dbReference>
<dbReference type="HOGENOM" id="CLU_014271_3_1_0"/>
<protein>
    <submittedName>
        <fullName evidence="10">Dihydroxy-acid dehydratase</fullName>
        <ecNumber evidence="10">4.2.1.9</ecNumber>
    </submittedName>
</protein>
<evidence type="ECO:0000256" key="7">
    <source>
        <dbReference type="ARBA" id="ARBA00023304"/>
    </source>
</evidence>
<gene>
    <name evidence="10" type="ordered locus">Tter_1958</name>
</gene>
<evidence type="ECO:0000259" key="8">
    <source>
        <dbReference type="Pfam" id="PF00920"/>
    </source>
</evidence>
<name>D1CGJ3_THET1</name>
<comment type="similarity">
    <text evidence="1">Belongs to the IlvD/Edd family.</text>
</comment>
<dbReference type="FunFam" id="3.50.30.80:FF:000001">
    <property type="entry name" value="Dihydroxy-acid dehydratase"/>
    <property type="match status" value="1"/>
</dbReference>
<evidence type="ECO:0000313" key="11">
    <source>
        <dbReference type="Proteomes" id="UP000000323"/>
    </source>
</evidence>
<dbReference type="OrthoDB" id="9807077at2"/>
<feature type="domain" description="Dihydroxy-acid/6-phosphogluconate dehydratase C-terminal" evidence="9">
    <location>
        <begin position="358"/>
        <end position="551"/>
    </location>
</feature>
<keyword evidence="7" id="KW-0100">Branched-chain amino acid biosynthesis</keyword>
<organism evidence="10 11">
    <name type="scientific">Thermobaculum terrenum (strain ATCC BAA-798 / CCMEE 7001 / YNP1)</name>
    <dbReference type="NCBI Taxonomy" id="525904"/>
    <lineage>
        <taxon>Bacteria</taxon>
        <taxon>Bacillati</taxon>
        <taxon>Chloroflexota</taxon>
        <taxon>Chloroflexia</taxon>
        <taxon>Candidatus Thermobaculales</taxon>
        <taxon>Candidatus Thermobaculaceae</taxon>
        <taxon>Thermobaculum</taxon>
    </lineage>
</organism>
<dbReference type="GO" id="GO:0046872">
    <property type="term" value="F:metal ion binding"/>
    <property type="evidence" value="ECO:0007669"/>
    <property type="project" value="UniProtKB-KW"/>
</dbReference>
<keyword evidence="11" id="KW-1185">Reference proteome</keyword>
<dbReference type="GO" id="GO:0004160">
    <property type="term" value="F:dihydroxy-acid dehydratase activity"/>
    <property type="evidence" value="ECO:0007669"/>
    <property type="project" value="UniProtKB-EC"/>
</dbReference>
<keyword evidence="2" id="KW-0001">2Fe-2S</keyword>
<keyword evidence="7" id="KW-0028">Amino-acid biosynthesis</keyword>
<feature type="domain" description="Dihydroxy-acid/6-phosphogluconate dehydratase N-terminal" evidence="8">
    <location>
        <begin position="36"/>
        <end position="347"/>
    </location>
</feature>
<evidence type="ECO:0000256" key="2">
    <source>
        <dbReference type="ARBA" id="ARBA00022714"/>
    </source>
</evidence>
<evidence type="ECO:0000256" key="1">
    <source>
        <dbReference type="ARBA" id="ARBA00006486"/>
    </source>
</evidence>
<evidence type="ECO:0000256" key="3">
    <source>
        <dbReference type="ARBA" id="ARBA00022723"/>
    </source>
</evidence>
<keyword evidence="6 10" id="KW-0456">Lyase</keyword>
<dbReference type="GO" id="GO:0009082">
    <property type="term" value="P:branched-chain amino acid biosynthetic process"/>
    <property type="evidence" value="ECO:0007669"/>
    <property type="project" value="UniProtKB-KW"/>
</dbReference>
<dbReference type="InterPro" id="IPR037237">
    <property type="entry name" value="IlvD/EDD_N"/>
</dbReference>
<dbReference type="GO" id="GO:0051537">
    <property type="term" value="F:2 iron, 2 sulfur cluster binding"/>
    <property type="evidence" value="ECO:0007669"/>
    <property type="project" value="UniProtKB-KW"/>
</dbReference>
<dbReference type="EC" id="4.2.1.9" evidence="10"/>
<dbReference type="PANTHER" id="PTHR43183:SF1">
    <property type="entry name" value="HYPOTHETICAL DIHYDROXY-ACID DEHYDRATASE (EUROFUNG)-RELATED"/>
    <property type="match status" value="1"/>
</dbReference>
<accession>D1CGJ3</accession>
<reference evidence="11" key="1">
    <citation type="journal article" date="2010" name="Stand. Genomic Sci.">
        <title>Complete genome sequence of 'Thermobaculum terrenum' type strain (YNP1).</title>
        <authorList>
            <person name="Kiss H."/>
            <person name="Cleland D."/>
            <person name="Lapidus A."/>
            <person name="Lucas S."/>
            <person name="Glavina Del Rio T."/>
            <person name="Nolan M."/>
            <person name="Tice H."/>
            <person name="Han C."/>
            <person name="Goodwin L."/>
            <person name="Pitluck S."/>
            <person name="Liolios K."/>
            <person name="Ivanova N."/>
            <person name="Mavromatis K."/>
            <person name="Ovchinnikova G."/>
            <person name="Pati A."/>
            <person name="Chen A."/>
            <person name="Palaniappan K."/>
            <person name="Land M."/>
            <person name="Hauser L."/>
            <person name="Chang Y."/>
            <person name="Jeffries C."/>
            <person name="Lu M."/>
            <person name="Brettin T."/>
            <person name="Detter J."/>
            <person name="Goker M."/>
            <person name="Tindall B."/>
            <person name="Beck B."/>
            <person name="McDermott T."/>
            <person name="Woyke T."/>
            <person name="Bristow J."/>
            <person name="Eisen J."/>
            <person name="Markowitz V."/>
            <person name="Hugenholtz P."/>
            <person name="Kyrpides N."/>
            <person name="Klenk H."/>
            <person name="Cheng J."/>
        </authorList>
    </citation>
    <scope>NUCLEOTIDE SEQUENCE [LARGE SCALE GENOMIC DNA]</scope>
    <source>
        <strain evidence="11">ATCC BAA-798 / YNP1</strain>
    </source>
</reference>
<dbReference type="NCBIfam" id="NF004784">
    <property type="entry name" value="PRK06131.1"/>
    <property type="match status" value="1"/>
</dbReference>
<dbReference type="SUPFAM" id="SSF52016">
    <property type="entry name" value="LeuD/IlvD-like"/>
    <property type="match status" value="1"/>
</dbReference>
<evidence type="ECO:0000256" key="4">
    <source>
        <dbReference type="ARBA" id="ARBA00023004"/>
    </source>
</evidence>
<evidence type="ECO:0000313" key="10">
    <source>
        <dbReference type="EMBL" id="ACZ42864.1"/>
    </source>
</evidence>
<dbReference type="STRING" id="525904.Tter_1958"/>
<dbReference type="InterPro" id="IPR020558">
    <property type="entry name" value="DiOHA_6PGluconate_deHydtase_CS"/>
</dbReference>
<dbReference type="Pfam" id="PF24877">
    <property type="entry name" value="ILV_EDD_C"/>
    <property type="match status" value="1"/>
</dbReference>
<dbReference type="PANTHER" id="PTHR43183">
    <property type="entry name" value="HYPOTHETICAL DIHYDROXYACID DEHYDRATASE (EUROFUNG)-RELATED"/>
    <property type="match status" value="1"/>
</dbReference>
<dbReference type="InterPro" id="IPR042096">
    <property type="entry name" value="Dihydro-acid_dehy_C"/>
</dbReference>
<dbReference type="InterPro" id="IPR000581">
    <property type="entry name" value="ILV_EDD_N"/>
</dbReference>
<dbReference type="InterPro" id="IPR056740">
    <property type="entry name" value="ILV_EDD_C"/>
</dbReference>
<dbReference type="PROSITE" id="PS00886">
    <property type="entry name" value="ILVD_EDD_1"/>
    <property type="match status" value="1"/>
</dbReference>
<evidence type="ECO:0000256" key="5">
    <source>
        <dbReference type="ARBA" id="ARBA00023014"/>
    </source>
</evidence>
<dbReference type="Gene3D" id="3.50.30.80">
    <property type="entry name" value="IlvD/EDD C-terminal domain-like"/>
    <property type="match status" value="1"/>
</dbReference>
<dbReference type="InterPro" id="IPR052352">
    <property type="entry name" value="Sugar_Degrad_Dehydratases"/>
</dbReference>
<sequence length="574" mass="61742">MELRSRRWFDRQGELGLQHRSVLRTLGMNPELFRGKPVIGIANTWSELNNCNLGLRALAAAVKRGVMAAGGVPLEFNSISLGEELMKPTAMLYRNLLAMEVEETLRSYPIDGVVLLGGCDKTIPAQLMAAASANIPAIQVCAGPKIPGCWRGHRLGSGVALWEYMDKYRLGEVDGSSAEELEARYSASVGTCNTMGTASTMAVLAEALGMMLPGTSTIPAVDSRRLAAAEKSGFAIVNLVQRQIKPSDIMTRDAFENALIVYSAIGGSTNAVIHLLAMAGRLGIDLQLADFDRVARMVPMLVDVEPSGEKLMDDFDAAGGVPALMRELQHMLSLGCLTVTGETLGKNLESAPEPQGDTIRSLASAPYADGSIAVLHGNLVPRGAILRTSTASPDLLRHSGPALVFESYEDMLQRIDDPDLPVTPSSVLVLRNAGPVGGPGMPEWGAIPIPRKMLSRGIKDMLRISDARMSGTSSGTIVLHACPEAAVGGPLGLLRDGDMVEIDVASRKLSVLLDEEEMDHRRQEWRPPPRKHVRGYPLLYMEHVLQADEGCDFDFLRLVPGEDLGLVEPVVGRS</sequence>
<keyword evidence="4" id="KW-0408">Iron</keyword>
<evidence type="ECO:0000256" key="6">
    <source>
        <dbReference type="ARBA" id="ARBA00023239"/>
    </source>
</evidence>
<evidence type="ECO:0000259" key="9">
    <source>
        <dbReference type="Pfam" id="PF24877"/>
    </source>
</evidence>
<dbReference type="AlphaFoldDB" id="D1CGJ3"/>
<dbReference type="KEGG" id="ttr:Tter_1958"/>
<keyword evidence="3" id="KW-0479">Metal-binding</keyword>
<dbReference type="EMBL" id="CP001826">
    <property type="protein sequence ID" value="ACZ42864.1"/>
    <property type="molecule type" value="Genomic_DNA"/>
</dbReference>
<keyword evidence="5" id="KW-0411">Iron-sulfur</keyword>
<dbReference type="RefSeq" id="WP_012875895.1">
    <property type="nucleotide sequence ID" value="NC_013526.1"/>
</dbReference>
<dbReference type="Pfam" id="PF00920">
    <property type="entry name" value="ILVD_EDD_N"/>
    <property type="match status" value="1"/>
</dbReference>
<proteinExistence type="inferred from homology"/>
<dbReference type="SUPFAM" id="SSF143975">
    <property type="entry name" value="IlvD/EDD N-terminal domain-like"/>
    <property type="match status" value="1"/>
</dbReference>
<dbReference type="eggNOG" id="COG0129">
    <property type="taxonomic scope" value="Bacteria"/>
</dbReference>